<dbReference type="AlphaFoldDB" id="A0A3G6JFY2"/>
<dbReference type="InterPro" id="IPR015942">
    <property type="entry name" value="Asp/Glu/hydantoin_racemase"/>
</dbReference>
<dbReference type="HAMAP" id="MF_00258">
    <property type="entry name" value="Glu_racemase"/>
    <property type="match status" value="1"/>
</dbReference>
<dbReference type="GO" id="GO:0071555">
    <property type="term" value="P:cell wall organization"/>
    <property type="evidence" value="ECO:0007669"/>
    <property type="project" value="UniProtKB-KW"/>
</dbReference>
<evidence type="ECO:0000256" key="2">
    <source>
        <dbReference type="ARBA" id="ARBA00013090"/>
    </source>
</evidence>
<feature type="active site" description="Proton donor/acceptor" evidence="7">
    <location>
        <position position="78"/>
    </location>
</feature>
<dbReference type="GO" id="GO:0009252">
    <property type="term" value="P:peptidoglycan biosynthetic process"/>
    <property type="evidence" value="ECO:0007669"/>
    <property type="project" value="UniProtKB-UniRule"/>
</dbReference>
<dbReference type="RefSeq" id="WP_138490637.1">
    <property type="nucleotide sequence ID" value="NZ_CP046131.1"/>
</dbReference>
<evidence type="ECO:0000256" key="3">
    <source>
        <dbReference type="ARBA" id="ARBA00022960"/>
    </source>
</evidence>
<dbReference type="PANTHER" id="PTHR21198">
    <property type="entry name" value="GLUTAMATE RACEMASE"/>
    <property type="match status" value="1"/>
</dbReference>
<sequence>MSKEYADRPIGVFDSGQGGLTVLSRLVDLMPNEDYVFYGDSANAPYGVKSKEEVYQLAKRVVDELIDKHQVKAVMIACNTATSAAADRLRREYSLPIIGIEPAVKPAAEENPGRQVVAMATPLTLEQDKFNQLVAECAEPGQVVKVPAPKLVELIEKGQTDSPAIYQYLEELLAPYVGKAAGVVLGCTHFPFAKQAIQEILGPQAKVYDGAIGAAAEVKRQLSSRDELNASSQPGQILFENSAPAGADLSKRLYALYRQKQ</sequence>
<dbReference type="GO" id="GO:0008881">
    <property type="term" value="F:glutamate racemase activity"/>
    <property type="evidence" value="ECO:0007669"/>
    <property type="project" value="UniProtKB-UniRule"/>
</dbReference>
<feature type="binding site" evidence="7">
    <location>
        <begin position="79"/>
        <end position="80"/>
    </location>
    <ligand>
        <name>substrate</name>
    </ligand>
</feature>
<keyword evidence="6 7" id="KW-0961">Cell wall biogenesis/degradation</keyword>
<dbReference type="NCBIfam" id="TIGR00067">
    <property type="entry name" value="glut_race"/>
    <property type="match status" value="1"/>
</dbReference>
<accession>A0A3G6JFY2</accession>
<dbReference type="GO" id="GO:0008360">
    <property type="term" value="P:regulation of cell shape"/>
    <property type="evidence" value="ECO:0007669"/>
    <property type="project" value="UniProtKB-KW"/>
</dbReference>
<dbReference type="EMBL" id="CP031023">
    <property type="protein sequence ID" value="AZA16606.1"/>
    <property type="molecule type" value="Genomic_DNA"/>
</dbReference>
<proteinExistence type="inferred from homology"/>
<dbReference type="Pfam" id="PF01177">
    <property type="entry name" value="Asp_Glu_race"/>
    <property type="match status" value="1"/>
</dbReference>
<dbReference type="Gene3D" id="3.40.50.1860">
    <property type="match status" value="2"/>
</dbReference>
<keyword evidence="4 7" id="KW-0573">Peptidoglycan synthesis</keyword>
<reference evidence="8" key="1">
    <citation type="submission" date="2018-07" db="EMBL/GenBank/DDBJ databases">
        <authorList>
            <person name="Somerville V."/>
        </authorList>
    </citation>
    <scope>NUCLEOTIDE SEQUENCE</scope>
    <source>
        <strain evidence="8">NWC_2_2</strain>
    </source>
</reference>
<organism evidence="8">
    <name type="scientific">Lactobacillus delbrueckii subsp. lactis</name>
    <dbReference type="NCBI Taxonomy" id="29397"/>
    <lineage>
        <taxon>Bacteria</taxon>
        <taxon>Bacillati</taxon>
        <taxon>Bacillota</taxon>
        <taxon>Bacilli</taxon>
        <taxon>Lactobacillales</taxon>
        <taxon>Lactobacillaceae</taxon>
        <taxon>Lactobacillus</taxon>
    </lineage>
</organism>
<feature type="active site" description="Proton donor/acceptor" evidence="7">
    <location>
        <position position="187"/>
    </location>
</feature>
<comment type="function">
    <text evidence="7">Provides the (R)-glutamate required for cell wall biosynthesis.</text>
</comment>
<comment type="similarity">
    <text evidence="7">Belongs to the aspartate/glutamate racemases family.</text>
</comment>
<comment type="pathway">
    <text evidence="7">Cell wall biogenesis; peptidoglycan biosynthesis.</text>
</comment>
<gene>
    <name evidence="7 8" type="primary">murI</name>
    <name evidence="8" type="ORF">DQL93_08965</name>
</gene>
<dbReference type="PANTHER" id="PTHR21198:SF3">
    <property type="entry name" value="GLUTAMATE RACEMASE"/>
    <property type="match status" value="1"/>
</dbReference>
<dbReference type="InterPro" id="IPR001920">
    <property type="entry name" value="Asp/Glu_race"/>
</dbReference>
<dbReference type="InterPro" id="IPR004391">
    <property type="entry name" value="Glu_race"/>
</dbReference>
<evidence type="ECO:0000256" key="1">
    <source>
        <dbReference type="ARBA" id="ARBA00001602"/>
    </source>
</evidence>
<keyword evidence="5 7" id="KW-0413">Isomerase</keyword>
<evidence type="ECO:0000256" key="5">
    <source>
        <dbReference type="ARBA" id="ARBA00023235"/>
    </source>
</evidence>
<evidence type="ECO:0000256" key="4">
    <source>
        <dbReference type="ARBA" id="ARBA00022984"/>
    </source>
</evidence>
<evidence type="ECO:0000313" key="8">
    <source>
        <dbReference type="EMBL" id="AZA16606.1"/>
    </source>
</evidence>
<evidence type="ECO:0000256" key="7">
    <source>
        <dbReference type="HAMAP-Rule" id="MF_00258"/>
    </source>
</evidence>
<feature type="binding site" evidence="7">
    <location>
        <begin position="188"/>
        <end position="189"/>
    </location>
    <ligand>
        <name>substrate</name>
    </ligand>
</feature>
<dbReference type="UniPathway" id="UPA00219"/>
<protein>
    <recommendedName>
        <fullName evidence="2 7">Glutamate racemase</fullName>
        <ecNumber evidence="2 7">5.1.1.3</ecNumber>
    </recommendedName>
</protein>
<dbReference type="EC" id="5.1.1.3" evidence="2 7"/>
<dbReference type="SUPFAM" id="SSF53681">
    <property type="entry name" value="Aspartate/glutamate racemase"/>
    <property type="match status" value="2"/>
</dbReference>
<feature type="binding site" evidence="7">
    <location>
        <begin position="14"/>
        <end position="15"/>
    </location>
    <ligand>
        <name>substrate</name>
    </ligand>
</feature>
<name>A0A3G6JFY2_LACDL</name>
<keyword evidence="3 7" id="KW-0133">Cell shape</keyword>
<comment type="catalytic activity">
    <reaction evidence="1 7">
        <text>L-glutamate = D-glutamate</text>
        <dbReference type="Rhea" id="RHEA:12813"/>
        <dbReference type="ChEBI" id="CHEBI:29985"/>
        <dbReference type="ChEBI" id="CHEBI:29986"/>
        <dbReference type="EC" id="5.1.1.3"/>
    </reaction>
</comment>
<evidence type="ECO:0000256" key="6">
    <source>
        <dbReference type="ARBA" id="ARBA00023316"/>
    </source>
</evidence>
<feature type="binding site" evidence="7">
    <location>
        <begin position="46"/>
        <end position="47"/>
    </location>
    <ligand>
        <name>substrate</name>
    </ligand>
</feature>